<dbReference type="STRING" id="661478.OP10G_4630"/>
<dbReference type="AlphaFoldDB" id="A0A068NWV6"/>
<keyword evidence="1" id="KW-0812">Transmembrane</keyword>
<evidence type="ECO:0008006" key="4">
    <source>
        <dbReference type="Google" id="ProtNLM"/>
    </source>
</evidence>
<evidence type="ECO:0000313" key="2">
    <source>
        <dbReference type="EMBL" id="AIE87998.1"/>
    </source>
</evidence>
<keyword evidence="1" id="KW-1133">Transmembrane helix</keyword>
<dbReference type="OrthoDB" id="9839033at2"/>
<dbReference type="InterPro" id="IPR012902">
    <property type="entry name" value="N_methyl_site"/>
</dbReference>
<reference evidence="2 3" key="1">
    <citation type="journal article" date="2014" name="PLoS ONE">
        <title>The first complete genome sequence of the class fimbriimonadia in the phylum armatimonadetes.</title>
        <authorList>
            <person name="Hu Z.Y."/>
            <person name="Wang Y.Z."/>
            <person name="Im W.T."/>
            <person name="Wang S.Y."/>
            <person name="Zhao G.P."/>
            <person name="Zheng H.J."/>
            <person name="Quan Z.X."/>
        </authorList>
    </citation>
    <scope>NUCLEOTIDE SEQUENCE [LARGE SCALE GENOMIC DNA]</scope>
    <source>
        <strain evidence="2">Gsoil 348</strain>
    </source>
</reference>
<dbReference type="InterPro" id="IPR045584">
    <property type="entry name" value="Pilin-like"/>
</dbReference>
<keyword evidence="3" id="KW-1185">Reference proteome</keyword>
<dbReference type="Gene3D" id="3.30.700.10">
    <property type="entry name" value="Glycoprotein, Type 4 Pilin"/>
    <property type="match status" value="1"/>
</dbReference>
<dbReference type="eggNOG" id="COG2165">
    <property type="taxonomic scope" value="Bacteria"/>
</dbReference>
<feature type="transmembrane region" description="Helical" evidence="1">
    <location>
        <begin position="7"/>
        <end position="28"/>
    </location>
</feature>
<dbReference type="Pfam" id="PF07963">
    <property type="entry name" value="N_methyl"/>
    <property type="match status" value="1"/>
</dbReference>
<sequence length="305" mass="32413">MKKAFTLIELLVVIAIIAILAAILFPVFSQAKVAAQKTADLNNQKQHATGTLLYAGDFDDCFFPEAGMDCSGNWDFNSRVLVPADWNAGEVAKACSKRVLGGLGLPNNLVMPYEKALAMQKLPGIGITTGVNFATSPQDKPYAIVGYNFNGLLSSLSTTAVVSPSSTPTWWSGFGKTNRSGDSYSHPFLICPDGNSACVFNGGGASIGGADGSGCPYNDDDHTGTAYPNGTRSGVGAGVFNTVFIYGKGMNWAFADGHAKWRTLGTLDPKTDPFRQYKADGTPVDNAARKDAQCHVTLFRPDYQP</sequence>
<organism evidence="2 3">
    <name type="scientific">Fimbriimonas ginsengisoli Gsoil 348</name>
    <dbReference type="NCBI Taxonomy" id="661478"/>
    <lineage>
        <taxon>Bacteria</taxon>
        <taxon>Bacillati</taxon>
        <taxon>Armatimonadota</taxon>
        <taxon>Fimbriimonadia</taxon>
        <taxon>Fimbriimonadales</taxon>
        <taxon>Fimbriimonadaceae</taxon>
        <taxon>Fimbriimonas</taxon>
    </lineage>
</organism>
<accession>A0A068NWV6</accession>
<gene>
    <name evidence="2" type="ORF">OP10G_4630</name>
</gene>
<dbReference type="RefSeq" id="WP_025228131.1">
    <property type="nucleotide sequence ID" value="NZ_CP007139.1"/>
</dbReference>
<protein>
    <recommendedName>
        <fullName evidence="4">Prepilin-type N-terminal cleavage/methylation domain-containing protein</fullName>
    </recommendedName>
</protein>
<dbReference type="KEGG" id="fgi:OP10G_4630"/>
<evidence type="ECO:0000313" key="3">
    <source>
        <dbReference type="Proteomes" id="UP000027982"/>
    </source>
</evidence>
<dbReference type="EMBL" id="CP007139">
    <property type="protein sequence ID" value="AIE87998.1"/>
    <property type="molecule type" value="Genomic_DNA"/>
</dbReference>
<proteinExistence type="predicted"/>
<keyword evidence="1" id="KW-0472">Membrane</keyword>
<dbReference type="HOGENOM" id="CLU_041661_1_0_0"/>
<name>A0A068NWV6_FIMGI</name>
<dbReference type="SUPFAM" id="SSF54523">
    <property type="entry name" value="Pili subunits"/>
    <property type="match status" value="1"/>
</dbReference>
<evidence type="ECO:0000256" key="1">
    <source>
        <dbReference type="SAM" id="Phobius"/>
    </source>
</evidence>
<dbReference type="PANTHER" id="PTHR30093">
    <property type="entry name" value="GENERAL SECRETION PATHWAY PROTEIN G"/>
    <property type="match status" value="1"/>
</dbReference>
<dbReference type="NCBIfam" id="TIGR02532">
    <property type="entry name" value="IV_pilin_GFxxxE"/>
    <property type="match status" value="1"/>
</dbReference>
<dbReference type="Proteomes" id="UP000027982">
    <property type="component" value="Chromosome"/>
</dbReference>